<organism evidence="15 16">
    <name type="scientific">Mucilaginibacter sabulilitoris</name>
    <dbReference type="NCBI Taxonomy" id="1173583"/>
    <lineage>
        <taxon>Bacteria</taxon>
        <taxon>Pseudomonadati</taxon>
        <taxon>Bacteroidota</taxon>
        <taxon>Sphingobacteriia</taxon>
        <taxon>Sphingobacteriales</taxon>
        <taxon>Sphingobacteriaceae</taxon>
        <taxon>Mucilaginibacter</taxon>
    </lineage>
</organism>
<keyword evidence="8 10" id="KW-0472">Membrane</keyword>
<proteinExistence type="inferred from homology"/>
<dbReference type="Pfam" id="PF13715">
    <property type="entry name" value="CarbopepD_reg_2"/>
    <property type="match status" value="1"/>
</dbReference>
<dbReference type="NCBIfam" id="TIGR04056">
    <property type="entry name" value="OMP_RagA_SusC"/>
    <property type="match status" value="1"/>
</dbReference>
<dbReference type="InterPro" id="IPR023997">
    <property type="entry name" value="TonB-dep_OMP_SusC/RagA_CS"/>
</dbReference>
<evidence type="ECO:0000256" key="2">
    <source>
        <dbReference type="ARBA" id="ARBA00022448"/>
    </source>
</evidence>
<evidence type="ECO:0000256" key="7">
    <source>
        <dbReference type="ARBA" id="ARBA00023077"/>
    </source>
</evidence>
<dbReference type="InterPro" id="IPR000531">
    <property type="entry name" value="Beta-barrel_TonB"/>
</dbReference>
<feature type="domain" description="Secretin/TonB short N-terminal" evidence="13">
    <location>
        <begin position="69"/>
        <end position="119"/>
    </location>
</feature>
<keyword evidence="7 11" id="KW-0798">TonB box</keyword>
<comment type="subcellular location">
    <subcellularLocation>
        <location evidence="1 10">Cell outer membrane</location>
        <topology evidence="1 10">Multi-pass membrane protein</topology>
    </subcellularLocation>
</comment>
<dbReference type="InterPro" id="IPR011662">
    <property type="entry name" value="Secretin/TonB_short_N"/>
</dbReference>
<evidence type="ECO:0000256" key="8">
    <source>
        <dbReference type="ARBA" id="ARBA00023136"/>
    </source>
</evidence>
<evidence type="ECO:0000256" key="10">
    <source>
        <dbReference type="PROSITE-ProRule" id="PRU01360"/>
    </source>
</evidence>
<keyword evidence="4" id="KW-0406">Ion transport</keyword>
<keyword evidence="4" id="KW-0410">Iron transport</keyword>
<dbReference type="Pfam" id="PF00593">
    <property type="entry name" value="TonB_dep_Rec_b-barrel"/>
    <property type="match status" value="1"/>
</dbReference>
<dbReference type="InterPro" id="IPR008969">
    <property type="entry name" value="CarboxyPept-like_regulatory"/>
</dbReference>
<evidence type="ECO:0000256" key="6">
    <source>
        <dbReference type="ARBA" id="ARBA00023004"/>
    </source>
</evidence>
<dbReference type="InterPro" id="IPR036942">
    <property type="entry name" value="Beta-barrel_TonB_sf"/>
</dbReference>
<keyword evidence="5 10" id="KW-0812">Transmembrane</keyword>
<evidence type="ECO:0000313" key="15">
    <source>
        <dbReference type="EMBL" id="WPU93733.1"/>
    </source>
</evidence>
<evidence type="ECO:0000256" key="1">
    <source>
        <dbReference type="ARBA" id="ARBA00004571"/>
    </source>
</evidence>
<evidence type="ECO:0000259" key="13">
    <source>
        <dbReference type="Pfam" id="PF07660"/>
    </source>
</evidence>
<dbReference type="Gene3D" id="2.60.40.1120">
    <property type="entry name" value="Carboxypeptidase-like, regulatory domain"/>
    <property type="match status" value="1"/>
</dbReference>
<evidence type="ECO:0000256" key="11">
    <source>
        <dbReference type="RuleBase" id="RU003357"/>
    </source>
</evidence>
<evidence type="ECO:0000256" key="3">
    <source>
        <dbReference type="ARBA" id="ARBA00022452"/>
    </source>
</evidence>
<evidence type="ECO:0000259" key="12">
    <source>
        <dbReference type="Pfam" id="PF00593"/>
    </source>
</evidence>
<keyword evidence="2 10" id="KW-0813">Transport</keyword>
<dbReference type="InterPro" id="IPR039426">
    <property type="entry name" value="TonB-dep_rcpt-like"/>
</dbReference>
<dbReference type="NCBIfam" id="TIGR04057">
    <property type="entry name" value="SusC_RagA_signa"/>
    <property type="match status" value="1"/>
</dbReference>
<dbReference type="Pfam" id="PF07715">
    <property type="entry name" value="Plug"/>
    <property type="match status" value="1"/>
</dbReference>
<dbReference type="Pfam" id="PF07660">
    <property type="entry name" value="STN"/>
    <property type="match status" value="1"/>
</dbReference>
<dbReference type="SUPFAM" id="SSF49464">
    <property type="entry name" value="Carboxypeptidase regulatory domain-like"/>
    <property type="match status" value="1"/>
</dbReference>
<dbReference type="Gene3D" id="2.40.170.20">
    <property type="entry name" value="TonB-dependent receptor, beta-barrel domain"/>
    <property type="match status" value="1"/>
</dbReference>
<dbReference type="InterPro" id="IPR037066">
    <property type="entry name" value="Plug_dom_sf"/>
</dbReference>
<dbReference type="InterPro" id="IPR023996">
    <property type="entry name" value="TonB-dep_OMP_SusC/RagA"/>
</dbReference>
<keyword evidence="9 10" id="KW-0998">Cell outer membrane</keyword>
<reference evidence="15 16" key="1">
    <citation type="submission" date="2023-11" db="EMBL/GenBank/DDBJ databases">
        <title>Analysis of the Genomes of Mucilaginibacter gossypii cycad 4 and M. sabulilitoris SNA2: microbes with the potential for plant growth promotion.</title>
        <authorList>
            <person name="Hirsch A.M."/>
            <person name="Humm E."/>
            <person name="Rubbi M."/>
            <person name="Del Vecchio G."/>
            <person name="Ha S.M."/>
            <person name="Pellegrini M."/>
            <person name="Gunsalus R.P."/>
        </authorList>
    </citation>
    <scope>NUCLEOTIDE SEQUENCE [LARGE SCALE GENOMIC DNA]</scope>
    <source>
        <strain evidence="15 16">SNA2</strain>
    </source>
</reference>
<dbReference type="Proteomes" id="UP001324380">
    <property type="component" value="Chromosome"/>
</dbReference>
<protein>
    <submittedName>
        <fullName evidence="15">TonB-dependent receptor</fullName>
    </submittedName>
</protein>
<keyword evidence="6" id="KW-0408">Iron</keyword>
<keyword evidence="16" id="KW-1185">Reference proteome</keyword>
<evidence type="ECO:0000313" key="16">
    <source>
        <dbReference type="Proteomes" id="UP001324380"/>
    </source>
</evidence>
<keyword evidence="3 10" id="KW-1134">Transmembrane beta strand</keyword>
<name>A0ABZ0TKZ6_9SPHI</name>
<feature type="domain" description="TonB-dependent receptor-like beta-barrel" evidence="12">
    <location>
        <begin position="532"/>
        <end position="1084"/>
    </location>
</feature>
<comment type="similarity">
    <text evidence="10 11">Belongs to the TonB-dependent receptor family.</text>
</comment>
<dbReference type="Gene3D" id="2.170.130.10">
    <property type="entry name" value="TonB-dependent receptor, plug domain"/>
    <property type="match status" value="1"/>
</dbReference>
<dbReference type="EMBL" id="CP139558">
    <property type="protein sequence ID" value="WPU93733.1"/>
    <property type="molecule type" value="Genomic_DNA"/>
</dbReference>
<gene>
    <name evidence="15" type="ORF">SNE25_30915</name>
</gene>
<dbReference type="PROSITE" id="PS52016">
    <property type="entry name" value="TONB_DEPENDENT_REC_3"/>
    <property type="match status" value="1"/>
</dbReference>
<sequence length="1128" mass="123044">MYKIYTVFERGRIFRVHPKLWRVMKLSFFICLIAFVQVSASSLAQKINLNKRNAPLWETLNDIRRQSGYSILCDPDILIGAKSVTIRIKDGSLEDALKICFINQPLNYVINQKTILITAAKLPAPIINESVAAIKITGKVTDEQGNLPGVSIKLKDSNLGTISDFKGNYSLNIPDGKGTLVFSCVGYLTQEIPIEGRTVINIQLKAESKGLNQIVVIGYGTVRKKDLTGSVSSIGSNEIKSQPINSFNQALQGKVSGVQITQASNAPGGGITIRVRGGNSISASNDPLYVVDGFPISVPTAANGASGSGASYANPLSTINPNDIESIEVLKDASATAIYGSRGANGVVLVITKRGKLGQPNIEFETYAGEQQVVKQLKLGNAMDHLNLKNEQLANLGFALRFGNPTGPYPRPVASYGEGTDWQKEIFRTAPMQSYQLSITGGSDKVKYLVSGNYLNQDGIIIANNFKRYASRVNLDATLSDHVKIGSNLTASRTVNNGVSEDLVAGPIYEALTISPASPVYAADGSYQLLNLGPGTGFASTPNPVAVQNTSTNLLTTDRMLGNVFGDFNIIEGLKAHISFGADIQTSFRNVFFTPQTLAGSGRNGYGSNGTSENINTLNENTLTYTRKINDNHSFDILAGVTFQSNRLQTTYQEAENFPNYVLGANNLSAASTLDITSSGLQKWGLNSYLARINYRFKGRYLFTVSAREDGSSRFGANNKYGFFPSGAFAWRVSDENFLRNNLVISDLKFRASYGITGNDGIGLYNSLSQYTIGKTVFNDVEVLTNQVSRIENPDLKWEKTAQLDIGLDVGFLNNRLTVVGDYYLKKTSGLLLYVDLPATTGATSVLRNIGSVQNKGFELAVTSVNIDKGANGFKWTTAGNISYNENKVISLANGVDHYFSGLTIIEVGKPLGSFYGNVFDGVWQTTQQIAAAGPLAQAGSLPGAYRWKDVNGDGVYNESTDRQVLGNGLPKFIFGLTNNFSYKRFDFSFFLQGVQGNKIYNTFTSLIDAQYNHLKSYYVNHWTATNPSNTVGGIRQWVLPAVSNFAIEDGSFIRLKNVTFGYQLPTFTKVIKKARIYFSAQNLLTFTKYTGYDPEVNGDFNSNTTYGRDNFNYPPSRIYMLGLSTTF</sequence>
<dbReference type="RefSeq" id="WP_321562867.1">
    <property type="nucleotide sequence ID" value="NZ_CP139558.1"/>
</dbReference>
<evidence type="ECO:0000256" key="4">
    <source>
        <dbReference type="ARBA" id="ARBA00022496"/>
    </source>
</evidence>
<evidence type="ECO:0000259" key="14">
    <source>
        <dbReference type="Pfam" id="PF07715"/>
    </source>
</evidence>
<feature type="domain" description="TonB-dependent receptor plug" evidence="14">
    <location>
        <begin position="224"/>
        <end position="347"/>
    </location>
</feature>
<evidence type="ECO:0000256" key="9">
    <source>
        <dbReference type="ARBA" id="ARBA00023237"/>
    </source>
</evidence>
<accession>A0ABZ0TKZ6</accession>
<evidence type="ECO:0000256" key="5">
    <source>
        <dbReference type="ARBA" id="ARBA00022692"/>
    </source>
</evidence>
<dbReference type="SUPFAM" id="SSF56935">
    <property type="entry name" value="Porins"/>
    <property type="match status" value="1"/>
</dbReference>
<dbReference type="InterPro" id="IPR012910">
    <property type="entry name" value="Plug_dom"/>
</dbReference>
<keyword evidence="15" id="KW-0675">Receptor</keyword>